<keyword evidence="2" id="KW-0812">Transmembrane</keyword>
<feature type="transmembrane region" description="Helical" evidence="2">
    <location>
        <begin position="459"/>
        <end position="478"/>
    </location>
</feature>
<feature type="transmembrane region" description="Helical" evidence="2">
    <location>
        <begin position="498"/>
        <end position="517"/>
    </location>
</feature>
<sequence>MRCPWSSLLAGAILMAVSTGAWSAWWSWTTWRTWRTYNQSLEARLETVETHLAALEAELGRLAVNKGVTSEPRPERPEGQGALGALAPVLPKSLPRRLSTDKEVPVASEDFDSWKTYITHGHAWWVGYSVSQFGKKSQEEGCEEFGRFSKRMHAPDCEDMSVIENVTKYAMDGNEEQLFSVLEKHPDQDLKDLALASAAFGLPVLRKEEEQSSLSQFGLMYAKEQWHLDSRIEIVRRLFTNGTFGNSSFVDVGFKLAKKEEIQVEPALLRLLTWGTLRRWLVRPCPSPFSGDEQYCAILSLNMEVETAKLGYGRKGVPAFVFQYAIDHPEFLDERSSEDRTLLMEASSLHSCAKSPAIDPCNMPFQVVTGLHQQLGVSLTAMDEEGKNAAMLAAQHGALDRANSLQSAILEEEMKKQPWIYHFKFMLSFVLVLHIALALVTLLFHYCSGGWEWWLVRDFLMKTGLLTACNVLIQYLVVPEVLLDPKAMLEVYYNIHMPHSWPIFALLTAIFTVYTIYDLNDAVRREREGYVVPSVQAVNVYQDPKVSILTCMHTFLLSCIFVCVYWNKVVGPVQMNLFTRFCWAFALFVQYYLSSKFRSSPNSSKGFEFGRWAVCLDDQCGNNLWAVLLKKGKLEADGEPAPLLSRPEVLLRFFMDYIANGFFRILILYSLPVYLATSEQASDFALNAFAVTFISEIDNLSEPAEYQIEGYKSLESGKREIK</sequence>
<keyword evidence="4" id="KW-1185">Reference proteome</keyword>
<feature type="coiled-coil region" evidence="1">
    <location>
        <begin position="38"/>
        <end position="65"/>
    </location>
</feature>
<feature type="transmembrane region" description="Helical" evidence="2">
    <location>
        <begin position="546"/>
        <end position="567"/>
    </location>
</feature>
<evidence type="ECO:0000256" key="1">
    <source>
        <dbReference type="SAM" id="Coils"/>
    </source>
</evidence>
<evidence type="ECO:0000313" key="3">
    <source>
        <dbReference type="EMBL" id="CAK9081941.1"/>
    </source>
</evidence>
<keyword evidence="1" id="KW-0175">Coiled coil</keyword>
<organism evidence="3 4">
    <name type="scientific">Durusdinium trenchii</name>
    <dbReference type="NCBI Taxonomy" id="1381693"/>
    <lineage>
        <taxon>Eukaryota</taxon>
        <taxon>Sar</taxon>
        <taxon>Alveolata</taxon>
        <taxon>Dinophyceae</taxon>
        <taxon>Suessiales</taxon>
        <taxon>Symbiodiniaceae</taxon>
        <taxon>Durusdinium</taxon>
    </lineage>
</organism>
<keyword evidence="2" id="KW-0472">Membrane</keyword>
<comment type="caution">
    <text evidence="3">The sequence shown here is derived from an EMBL/GenBank/DDBJ whole genome shotgun (WGS) entry which is preliminary data.</text>
</comment>
<evidence type="ECO:0000256" key="2">
    <source>
        <dbReference type="SAM" id="Phobius"/>
    </source>
</evidence>
<reference evidence="3 4" key="1">
    <citation type="submission" date="2024-02" db="EMBL/GenBank/DDBJ databases">
        <authorList>
            <person name="Chen Y."/>
            <person name="Shah S."/>
            <person name="Dougan E. K."/>
            <person name="Thang M."/>
            <person name="Chan C."/>
        </authorList>
    </citation>
    <scope>NUCLEOTIDE SEQUENCE [LARGE SCALE GENOMIC DNA]</scope>
</reference>
<feature type="transmembrane region" description="Helical" evidence="2">
    <location>
        <begin position="425"/>
        <end position="447"/>
    </location>
</feature>
<proteinExistence type="predicted"/>
<dbReference type="EMBL" id="CAXAMM010038906">
    <property type="protein sequence ID" value="CAK9081941.1"/>
    <property type="molecule type" value="Genomic_DNA"/>
</dbReference>
<feature type="transmembrane region" description="Helical" evidence="2">
    <location>
        <begin position="573"/>
        <end position="593"/>
    </location>
</feature>
<evidence type="ECO:0000313" key="4">
    <source>
        <dbReference type="Proteomes" id="UP001642464"/>
    </source>
</evidence>
<accession>A0ABP0Q103</accession>
<name>A0ABP0Q103_9DINO</name>
<dbReference type="Proteomes" id="UP001642464">
    <property type="component" value="Unassembled WGS sequence"/>
</dbReference>
<gene>
    <name evidence="3" type="ORF">SCF082_LOCUS38964</name>
</gene>
<keyword evidence="2" id="KW-1133">Transmembrane helix</keyword>
<protein>
    <submittedName>
        <fullName evidence="3">Uncharacterized protein</fullName>
    </submittedName>
</protein>